<keyword evidence="7" id="KW-1185">Reference proteome</keyword>
<feature type="compositionally biased region" description="Low complexity" evidence="4">
    <location>
        <begin position="320"/>
        <end position="338"/>
    </location>
</feature>
<keyword evidence="3" id="KW-0175">Coiled coil</keyword>
<evidence type="ECO:0000256" key="5">
    <source>
        <dbReference type="SAM" id="Phobius"/>
    </source>
</evidence>
<dbReference type="SUPFAM" id="SSF50965">
    <property type="entry name" value="Galactose oxidase, central domain"/>
    <property type="match status" value="1"/>
</dbReference>
<evidence type="ECO:0000256" key="3">
    <source>
        <dbReference type="SAM" id="Coils"/>
    </source>
</evidence>
<evidence type="ECO:0000256" key="4">
    <source>
        <dbReference type="SAM" id="MobiDB-lite"/>
    </source>
</evidence>
<name>A0A9P6UG23_9FUNG</name>
<feature type="compositionally biased region" description="Basic residues" evidence="4">
    <location>
        <begin position="399"/>
        <end position="408"/>
    </location>
</feature>
<comment type="caution">
    <text evidence="6">The sequence shown here is derived from an EMBL/GenBank/DDBJ whole genome shotgun (WGS) entry which is preliminary data.</text>
</comment>
<organism evidence="6 7">
    <name type="scientific">Linnemannia gamsii</name>
    <dbReference type="NCBI Taxonomy" id="64522"/>
    <lineage>
        <taxon>Eukaryota</taxon>
        <taxon>Fungi</taxon>
        <taxon>Fungi incertae sedis</taxon>
        <taxon>Mucoromycota</taxon>
        <taxon>Mortierellomycotina</taxon>
        <taxon>Mortierellomycetes</taxon>
        <taxon>Mortierellales</taxon>
        <taxon>Mortierellaceae</taxon>
        <taxon>Linnemannia</taxon>
    </lineage>
</organism>
<feature type="region of interest" description="Disordered" evidence="4">
    <location>
        <begin position="320"/>
        <end position="350"/>
    </location>
</feature>
<dbReference type="OrthoDB" id="432528at2759"/>
<feature type="region of interest" description="Disordered" evidence="4">
    <location>
        <begin position="431"/>
        <end position="472"/>
    </location>
</feature>
<dbReference type="CDD" id="cd12087">
    <property type="entry name" value="TM_EGFR-like"/>
    <property type="match status" value="1"/>
</dbReference>
<dbReference type="InterPro" id="IPR015915">
    <property type="entry name" value="Kelch-typ_b-propeller"/>
</dbReference>
<evidence type="ECO:0000313" key="6">
    <source>
        <dbReference type="EMBL" id="KAG0292385.1"/>
    </source>
</evidence>
<gene>
    <name evidence="6" type="ORF">BGZ97_005612</name>
</gene>
<accession>A0A9P6UG23</accession>
<evidence type="ECO:0000256" key="2">
    <source>
        <dbReference type="ARBA" id="ARBA00022737"/>
    </source>
</evidence>
<feature type="transmembrane region" description="Helical" evidence="5">
    <location>
        <begin position="354"/>
        <end position="377"/>
    </location>
</feature>
<keyword evidence="5" id="KW-0812">Transmembrane</keyword>
<dbReference type="InterPro" id="IPR011043">
    <property type="entry name" value="Gal_Oxase/kelch_b-propeller"/>
</dbReference>
<evidence type="ECO:0000313" key="7">
    <source>
        <dbReference type="Proteomes" id="UP000823405"/>
    </source>
</evidence>
<evidence type="ECO:0000256" key="1">
    <source>
        <dbReference type="ARBA" id="ARBA00022441"/>
    </source>
</evidence>
<dbReference type="Gene3D" id="2.120.10.80">
    <property type="entry name" value="Kelch-type beta propeller"/>
    <property type="match status" value="1"/>
</dbReference>
<proteinExistence type="predicted"/>
<keyword evidence="1" id="KW-0880">Kelch repeat</keyword>
<protein>
    <recommendedName>
        <fullName evidence="8">Galactose oxidase</fullName>
    </recommendedName>
</protein>
<feature type="compositionally biased region" description="Basic and acidic residues" evidence="4">
    <location>
        <begin position="432"/>
        <end position="452"/>
    </location>
</feature>
<sequence length="522" mass="57691">MAYATTHDQKTFYVQGGSGLRSSLNNQFFSLDLTQPSWNTTSPPWKTLPVGFGNTSSSPIDYGLAMAISKDNTQLLEWGTRTGVLTFDIGTGVWSGQPFETGPRLGFLGYQAATDPNSGLAYIPSAMNNATRMMVYNFVTRATTAAPMPSAKLLRLPVGKYAWAWNDVRQSMLLHGGANHGDGTRSYFNPNLLEFTPATSTWRRLTTKGQRPPPLTEHCMVSAQGGSKMVVYGGTTNANSTLQGDVYILDVASLTWTKGPKPGTSQFRRNMACTAAGDNFVVWGGQSFNLTFLDTAVFDLRNRQWTTQFHLDLSTPTTTTPVKIPTPTYTGDNDNNNDGRNSANSVSNPRGRTISIVAGVASSLGLLIVGACVWFCLRRRKQRNGTSFSRIHNVNINNKPKRASKRWSGRGPANNPVKDAQLESMSLQHQLFEQERRSQERSISRSNSEKSDSVQLLSPTSTDNSDTLVGLNSGGVVVSNEEWLRRQREEVNQERQALALIQMQQIEYQRQMEELKAEAYTR</sequence>
<feature type="compositionally biased region" description="Polar residues" evidence="4">
    <location>
        <begin position="339"/>
        <end position="350"/>
    </location>
</feature>
<keyword evidence="2" id="KW-0677">Repeat</keyword>
<dbReference type="EMBL" id="JAAAIN010002515">
    <property type="protein sequence ID" value="KAG0292385.1"/>
    <property type="molecule type" value="Genomic_DNA"/>
</dbReference>
<dbReference type="PANTHER" id="PTHR46093:SF18">
    <property type="entry name" value="FIBRONECTIN TYPE-III DOMAIN-CONTAINING PROTEIN"/>
    <property type="match status" value="1"/>
</dbReference>
<feature type="compositionally biased region" description="Polar residues" evidence="4">
    <location>
        <begin position="453"/>
        <end position="467"/>
    </location>
</feature>
<dbReference type="AlphaFoldDB" id="A0A9P6UG23"/>
<keyword evidence="5" id="KW-1133">Transmembrane helix</keyword>
<dbReference type="PANTHER" id="PTHR46093">
    <property type="entry name" value="ACYL-COA-BINDING DOMAIN-CONTAINING PROTEIN 5"/>
    <property type="match status" value="1"/>
</dbReference>
<keyword evidence="5" id="KW-0472">Membrane</keyword>
<dbReference type="Proteomes" id="UP000823405">
    <property type="component" value="Unassembled WGS sequence"/>
</dbReference>
<feature type="coiled-coil region" evidence="3">
    <location>
        <begin position="484"/>
        <end position="518"/>
    </location>
</feature>
<evidence type="ECO:0008006" key="8">
    <source>
        <dbReference type="Google" id="ProtNLM"/>
    </source>
</evidence>
<reference evidence="6" key="1">
    <citation type="journal article" date="2020" name="Fungal Divers.">
        <title>Resolving the Mortierellaceae phylogeny through synthesis of multi-gene phylogenetics and phylogenomics.</title>
        <authorList>
            <person name="Vandepol N."/>
            <person name="Liber J."/>
            <person name="Desiro A."/>
            <person name="Na H."/>
            <person name="Kennedy M."/>
            <person name="Barry K."/>
            <person name="Grigoriev I.V."/>
            <person name="Miller A.N."/>
            <person name="O'Donnell K."/>
            <person name="Stajich J.E."/>
            <person name="Bonito G."/>
        </authorList>
    </citation>
    <scope>NUCLEOTIDE SEQUENCE</scope>
    <source>
        <strain evidence="6">NVP60</strain>
    </source>
</reference>
<dbReference type="Pfam" id="PF24681">
    <property type="entry name" value="Kelch_KLHDC2_KLHL20_DRC7"/>
    <property type="match status" value="1"/>
</dbReference>
<feature type="region of interest" description="Disordered" evidence="4">
    <location>
        <begin position="391"/>
        <end position="418"/>
    </location>
</feature>